<reference evidence="1 2" key="1">
    <citation type="submission" date="2016-04" db="EMBL/GenBank/DDBJ databases">
        <title>Draft genome sequence of freshwater magnetotactic bacteria Magnetospirillum marisnigri SP-1 and Magnetospirillum moscoviense BB-1.</title>
        <authorList>
            <person name="Koziaeva V."/>
            <person name="Dziuba M.V."/>
            <person name="Ivanov T.M."/>
            <person name="Kuznetsov B."/>
            <person name="Grouzdev D.S."/>
        </authorList>
    </citation>
    <scope>NUCLEOTIDE SEQUENCE [LARGE SCALE GENOMIC DNA]</scope>
    <source>
        <strain evidence="1 2">BB-1</strain>
    </source>
</reference>
<gene>
    <name evidence="1" type="ORF">A6A05_06705</name>
</gene>
<accession>A0A178MYJ7</accession>
<proteinExistence type="predicted"/>
<keyword evidence="2" id="KW-1185">Reference proteome</keyword>
<sequence length="155" mass="15998">MSVPDLISLIAPIAEFCAGKDVDTALMAELNRRFPGDGPDFAAIAACLAEGIDAGDFCGKEAGGIRFSRPAKPSAATFEFSVDVVAYGDLAGPHHIHPTGEIDMIVPVDEAATFDGHGRGWLVHGPGSGHRPTIAGGMAIVLYLLPQGAIQFTGA</sequence>
<dbReference type="Pfam" id="PF16155">
    <property type="entry name" value="PnbB"/>
    <property type="match status" value="1"/>
</dbReference>
<evidence type="ECO:0000313" key="2">
    <source>
        <dbReference type="Proteomes" id="UP000078543"/>
    </source>
</evidence>
<dbReference type="AlphaFoldDB" id="A0A178MYJ7"/>
<name>A0A178MYJ7_9PROT</name>
<dbReference type="EMBL" id="LWQU01000043">
    <property type="protein sequence ID" value="OAN63233.1"/>
    <property type="molecule type" value="Genomic_DNA"/>
</dbReference>
<dbReference type="OrthoDB" id="4467772at2"/>
<dbReference type="RefSeq" id="WP_068497162.1">
    <property type="nucleotide sequence ID" value="NZ_LWQU01000043.1"/>
</dbReference>
<protein>
    <submittedName>
        <fullName evidence="1">2-hydroxylaminobenzoate mutase</fullName>
    </submittedName>
</protein>
<organism evidence="1 2">
    <name type="scientific">Magnetospirillum moscoviense</name>
    <dbReference type="NCBI Taxonomy" id="1437059"/>
    <lineage>
        <taxon>Bacteria</taxon>
        <taxon>Pseudomonadati</taxon>
        <taxon>Pseudomonadota</taxon>
        <taxon>Alphaproteobacteria</taxon>
        <taxon>Rhodospirillales</taxon>
        <taxon>Rhodospirillaceae</taxon>
        <taxon>Magnetospirillum</taxon>
    </lineage>
</organism>
<evidence type="ECO:0000313" key="1">
    <source>
        <dbReference type="EMBL" id="OAN63233.1"/>
    </source>
</evidence>
<dbReference type="Proteomes" id="UP000078543">
    <property type="component" value="Unassembled WGS sequence"/>
</dbReference>
<dbReference type="STRING" id="1437059.A6A05_06705"/>
<comment type="caution">
    <text evidence="1">The sequence shown here is derived from an EMBL/GenBank/DDBJ whole genome shotgun (WGS) entry which is preliminary data.</text>
</comment>
<dbReference type="InterPro" id="IPR032345">
    <property type="entry name" value="PnbB"/>
</dbReference>